<proteinExistence type="predicted"/>
<organism evidence="1 2">
    <name type="scientific">Rhizobium favelukesii</name>
    <dbReference type="NCBI Taxonomy" id="348824"/>
    <lineage>
        <taxon>Bacteria</taxon>
        <taxon>Pseudomonadati</taxon>
        <taxon>Pseudomonadota</taxon>
        <taxon>Alphaproteobacteria</taxon>
        <taxon>Hyphomicrobiales</taxon>
        <taxon>Rhizobiaceae</taxon>
        <taxon>Rhizobium/Agrobacterium group</taxon>
        <taxon>Rhizobium</taxon>
    </lineage>
</organism>
<accession>W6R533</accession>
<sequence>MFWRKQWRNTPMAIEKWNDPIHVGFENTGARTILGPLDALKCLADLWPSARGLRYLKARSTCRAALDGRKTVEEARAEFVAAAEEAKLKVN</sequence>
<dbReference type="Pfam" id="PF06169">
    <property type="entry name" value="DUF982"/>
    <property type="match status" value="1"/>
</dbReference>
<dbReference type="KEGG" id="rhl:LPU83_0732"/>
<evidence type="ECO:0000313" key="1">
    <source>
        <dbReference type="EMBL" id="CDM56412.1"/>
    </source>
</evidence>
<evidence type="ECO:0008006" key="3">
    <source>
        <dbReference type="Google" id="ProtNLM"/>
    </source>
</evidence>
<dbReference type="Gene3D" id="6.10.250.730">
    <property type="match status" value="1"/>
</dbReference>
<dbReference type="AlphaFoldDB" id="W6R533"/>
<dbReference type="EMBL" id="HG916852">
    <property type="protein sequence ID" value="CDM56412.1"/>
    <property type="molecule type" value="Genomic_DNA"/>
</dbReference>
<dbReference type="Proteomes" id="UP000019443">
    <property type="component" value="Chromosome"/>
</dbReference>
<name>W6R533_9HYPH</name>
<dbReference type="HOGENOM" id="CLU_134423_3_2_5"/>
<evidence type="ECO:0000313" key="2">
    <source>
        <dbReference type="Proteomes" id="UP000019443"/>
    </source>
</evidence>
<keyword evidence="2" id="KW-1185">Reference proteome</keyword>
<gene>
    <name evidence="1" type="ORF">LPU83_0732</name>
</gene>
<reference evidence="1" key="1">
    <citation type="submission" date="2013-11" db="EMBL/GenBank/DDBJ databases">
        <title>Draft genome sequence of the broad-host-range Rhizobium sp. LPU83 strain, a member of the low-genetic diversity Oregon-like Rhizobium sp. group.</title>
        <authorList>
            <person name="Wibberg D."/>
            <person name="Puehler A."/>
            <person name="Schlueter A."/>
        </authorList>
    </citation>
    <scope>NUCLEOTIDE SEQUENCE [LARGE SCALE GENOMIC DNA]</scope>
    <source>
        <strain evidence="1">LPU83</strain>
    </source>
</reference>
<dbReference type="PATRIC" id="fig|348824.6.peg.793"/>
<dbReference type="eggNOG" id="ENOG502ZYU0">
    <property type="taxonomic scope" value="Bacteria"/>
</dbReference>
<protein>
    <recommendedName>
        <fullName evidence="3">DUF982 domain-containing protein</fullName>
    </recommendedName>
</protein>
<dbReference type="InterPro" id="IPR010385">
    <property type="entry name" value="DUF982"/>
</dbReference>